<proteinExistence type="predicted"/>
<evidence type="ECO:0000313" key="3">
    <source>
        <dbReference type="Proteomes" id="UP000425960"/>
    </source>
</evidence>
<reference evidence="2 3" key="1">
    <citation type="submission" date="2019-11" db="EMBL/GenBank/DDBJ databases">
        <title>Comparative genomics of hydrocarbon-degrading Desulfosarcina strains.</title>
        <authorList>
            <person name="Watanabe M."/>
            <person name="Kojima H."/>
            <person name="Fukui M."/>
        </authorList>
    </citation>
    <scope>NUCLEOTIDE SEQUENCE [LARGE SCALE GENOMIC DNA]</scope>
    <source>
        <strain evidence="2 3">28bB2T</strain>
    </source>
</reference>
<evidence type="ECO:0000313" key="2">
    <source>
        <dbReference type="EMBL" id="BBO84863.1"/>
    </source>
</evidence>
<sequence>MKAKSMICGGLIVCATLFASNLYAQDGGTVEGNLRVTLNSTIQEVVAGKDTTVHLGSAKLRHSSIGDNVTIYGDSRVKKVSADKNASVSAAALMISNTEIDGDLKAHMVGQTLNIKADKNAQVRLGSAEIENAAFGKDLNLHSYGYVTNGITAGKNAVVSVAGLNAHEVRVDGGDANFCLQARTQEVEAEKGSRVAVSTAELSNATFKKGIDIRTNSEIGRIRAEKGAEVTVASASLSNQSFKGNFYANMTARIPGGIKAGKGAEVEIGSFTME</sequence>
<keyword evidence="1" id="KW-0732">Signal</keyword>
<dbReference type="KEGG" id="dov:DSCO28_54290"/>
<dbReference type="Proteomes" id="UP000425960">
    <property type="component" value="Chromosome"/>
</dbReference>
<feature type="chain" id="PRO_5024397880" description="Adhesin domain-containing protein" evidence="1">
    <location>
        <begin position="25"/>
        <end position="274"/>
    </location>
</feature>
<feature type="signal peptide" evidence="1">
    <location>
        <begin position="1"/>
        <end position="24"/>
    </location>
</feature>
<dbReference type="AlphaFoldDB" id="A0A5K7ZX81"/>
<evidence type="ECO:0000256" key="1">
    <source>
        <dbReference type="SAM" id="SignalP"/>
    </source>
</evidence>
<dbReference type="SUPFAM" id="SSF51161">
    <property type="entry name" value="Trimeric LpxA-like enzymes"/>
    <property type="match status" value="1"/>
</dbReference>
<evidence type="ECO:0008006" key="4">
    <source>
        <dbReference type="Google" id="ProtNLM"/>
    </source>
</evidence>
<accession>A0A5K7ZX81</accession>
<protein>
    <recommendedName>
        <fullName evidence="4">Adhesin domain-containing protein</fullName>
    </recommendedName>
</protein>
<gene>
    <name evidence="2" type="ORF">DSCO28_54290</name>
</gene>
<organism evidence="2 3">
    <name type="scientific">Desulfosarcina ovata subsp. sediminis</name>
    <dbReference type="NCBI Taxonomy" id="885957"/>
    <lineage>
        <taxon>Bacteria</taxon>
        <taxon>Pseudomonadati</taxon>
        <taxon>Thermodesulfobacteriota</taxon>
        <taxon>Desulfobacteria</taxon>
        <taxon>Desulfobacterales</taxon>
        <taxon>Desulfosarcinaceae</taxon>
        <taxon>Desulfosarcina</taxon>
    </lineage>
</organism>
<dbReference type="EMBL" id="AP021876">
    <property type="protein sequence ID" value="BBO84863.1"/>
    <property type="molecule type" value="Genomic_DNA"/>
</dbReference>
<dbReference type="RefSeq" id="WP_155324659.1">
    <property type="nucleotide sequence ID" value="NZ_AP021876.1"/>
</dbReference>
<dbReference type="InterPro" id="IPR011004">
    <property type="entry name" value="Trimer_LpxA-like_sf"/>
</dbReference>
<name>A0A5K7ZX81_9BACT</name>